<organism evidence="1 2">
    <name type="scientific">Pistacia atlantica</name>
    <dbReference type="NCBI Taxonomy" id="434234"/>
    <lineage>
        <taxon>Eukaryota</taxon>
        <taxon>Viridiplantae</taxon>
        <taxon>Streptophyta</taxon>
        <taxon>Embryophyta</taxon>
        <taxon>Tracheophyta</taxon>
        <taxon>Spermatophyta</taxon>
        <taxon>Magnoliopsida</taxon>
        <taxon>eudicotyledons</taxon>
        <taxon>Gunneridae</taxon>
        <taxon>Pentapetalae</taxon>
        <taxon>rosids</taxon>
        <taxon>malvids</taxon>
        <taxon>Sapindales</taxon>
        <taxon>Anacardiaceae</taxon>
        <taxon>Pistacia</taxon>
    </lineage>
</organism>
<evidence type="ECO:0000313" key="1">
    <source>
        <dbReference type="EMBL" id="KAJ0087126.1"/>
    </source>
</evidence>
<evidence type="ECO:0000313" key="2">
    <source>
        <dbReference type="Proteomes" id="UP001164250"/>
    </source>
</evidence>
<accession>A0ACC1AKA1</accession>
<keyword evidence="2" id="KW-1185">Reference proteome</keyword>
<gene>
    <name evidence="1" type="ORF">Patl1_09399</name>
</gene>
<dbReference type="Proteomes" id="UP001164250">
    <property type="component" value="Chromosome 10"/>
</dbReference>
<protein>
    <submittedName>
        <fullName evidence="1">Uncharacterized protein</fullName>
    </submittedName>
</protein>
<sequence length="45" mass="4759">MLLQFKLVIKFPFLFPAAAAGRGAAPGRGAVPPVRRIPALEALKT</sequence>
<dbReference type="EMBL" id="CM047906">
    <property type="protein sequence ID" value="KAJ0087126.1"/>
    <property type="molecule type" value="Genomic_DNA"/>
</dbReference>
<proteinExistence type="predicted"/>
<comment type="caution">
    <text evidence="1">The sequence shown here is derived from an EMBL/GenBank/DDBJ whole genome shotgun (WGS) entry which is preliminary data.</text>
</comment>
<name>A0ACC1AKA1_9ROSI</name>
<reference evidence="2" key="1">
    <citation type="journal article" date="2023" name="G3 (Bethesda)">
        <title>Genome assembly and association tests identify interacting loci associated with vigor, precocity, and sex in interspecific pistachio rootstocks.</title>
        <authorList>
            <person name="Palmer W."/>
            <person name="Jacygrad E."/>
            <person name="Sagayaradj S."/>
            <person name="Cavanaugh K."/>
            <person name="Han R."/>
            <person name="Bertier L."/>
            <person name="Beede B."/>
            <person name="Kafkas S."/>
            <person name="Golino D."/>
            <person name="Preece J."/>
            <person name="Michelmore R."/>
        </authorList>
    </citation>
    <scope>NUCLEOTIDE SEQUENCE [LARGE SCALE GENOMIC DNA]</scope>
</reference>